<name>A0A397V5U3_9GLOM</name>
<gene>
    <name evidence="1" type="ORF">C2G38_2246149</name>
</gene>
<evidence type="ECO:0000313" key="1">
    <source>
        <dbReference type="EMBL" id="RIB17830.1"/>
    </source>
</evidence>
<sequence length="67" mass="7838">MKALLLKVKERRCTWPYVETCARQDPSNNEELDLDHSEKTIPRVKTKIYQVTSSSRTDKAKTQELDN</sequence>
<dbReference type="EMBL" id="QKWP01000579">
    <property type="protein sequence ID" value="RIB17830.1"/>
    <property type="molecule type" value="Genomic_DNA"/>
</dbReference>
<accession>A0A397V5U3</accession>
<protein>
    <submittedName>
        <fullName evidence="1">Uncharacterized protein</fullName>
    </submittedName>
</protein>
<proteinExistence type="predicted"/>
<dbReference type="Proteomes" id="UP000266673">
    <property type="component" value="Unassembled WGS sequence"/>
</dbReference>
<evidence type="ECO:0000313" key="2">
    <source>
        <dbReference type="Proteomes" id="UP000266673"/>
    </source>
</evidence>
<organism evidence="1 2">
    <name type="scientific">Gigaspora rosea</name>
    <dbReference type="NCBI Taxonomy" id="44941"/>
    <lineage>
        <taxon>Eukaryota</taxon>
        <taxon>Fungi</taxon>
        <taxon>Fungi incertae sedis</taxon>
        <taxon>Mucoromycota</taxon>
        <taxon>Glomeromycotina</taxon>
        <taxon>Glomeromycetes</taxon>
        <taxon>Diversisporales</taxon>
        <taxon>Gigasporaceae</taxon>
        <taxon>Gigaspora</taxon>
    </lineage>
</organism>
<dbReference type="AlphaFoldDB" id="A0A397V5U3"/>
<reference evidence="1 2" key="1">
    <citation type="submission" date="2018-06" db="EMBL/GenBank/DDBJ databases">
        <title>Comparative genomics reveals the genomic features of Rhizophagus irregularis, R. cerebriforme, R. diaphanum and Gigaspora rosea, and their symbiotic lifestyle signature.</title>
        <authorList>
            <person name="Morin E."/>
            <person name="San Clemente H."/>
            <person name="Chen E.C.H."/>
            <person name="De La Providencia I."/>
            <person name="Hainaut M."/>
            <person name="Kuo A."/>
            <person name="Kohler A."/>
            <person name="Murat C."/>
            <person name="Tang N."/>
            <person name="Roy S."/>
            <person name="Loubradou J."/>
            <person name="Henrissat B."/>
            <person name="Grigoriev I.V."/>
            <person name="Corradi N."/>
            <person name="Roux C."/>
            <person name="Martin F.M."/>
        </authorList>
    </citation>
    <scope>NUCLEOTIDE SEQUENCE [LARGE SCALE GENOMIC DNA]</scope>
    <source>
        <strain evidence="1 2">DAOM 194757</strain>
    </source>
</reference>
<comment type="caution">
    <text evidence="1">The sequence shown here is derived from an EMBL/GenBank/DDBJ whole genome shotgun (WGS) entry which is preliminary data.</text>
</comment>
<keyword evidence="2" id="KW-1185">Reference proteome</keyword>